<reference evidence="1" key="1">
    <citation type="submission" date="2020-12" db="EMBL/GenBank/DDBJ databases">
        <title>Clostridium thailandense sp. nov., a novel acetogenic bacterium isolated from peat land soil in Thailand.</title>
        <authorList>
            <person name="Chaikitkaew S."/>
            <person name="Birkeland N.K."/>
        </authorList>
    </citation>
    <scope>NUCLEOTIDE SEQUENCE</scope>
    <source>
        <strain evidence="1">PL3</strain>
    </source>
</reference>
<evidence type="ECO:0000313" key="1">
    <source>
        <dbReference type="EMBL" id="MBV7275709.1"/>
    </source>
</evidence>
<name>A0A949TMP8_9CLOT</name>
<keyword evidence="2" id="KW-1185">Reference proteome</keyword>
<dbReference type="Proteomes" id="UP000694308">
    <property type="component" value="Unassembled WGS sequence"/>
</dbReference>
<accession>A0A949TMP8</accession>
<organism evidence="1 2">
    <name type="scientific">Clostridium thailandense</name>
    <dbReference type="NCBI Taxonomy" id="2794346"/>
    <lineage>
        <taxon>Bacteria</taxon>
        <taxon>Bacillati</taxon>
        <taxon>Bacillota</taxon>
        <taxon>Clostridia</taxon>
        <taxon>Eubacteriales</taxon>
        <taxon>Clostridiaceae</taxon>
        <taxon>Clostridium</taxon>
    </lineage>
</organism>
<dbReference type="EMBL" id="JAEEGC010000134">
    <property type="protein sequence ID" value="MBV7275709.1"/>
    <property type="molecule type" value="Genomic_DNA"/>
</dbReference>
<sequence length="199" mass="23482">MKIEKLQRLINGVKNKESDCIIELNNIFKDYAKSIYTSYIGKTYGNQYEFDYISEVNTKLINGTYTFDGKTDKEFYAYMNAIIRNCASKLLKSYIQPFYRVASLNEFSENISVSTSIEEYVISKISNEELIYDHLFTDLSKEEKNTVTCNLKEEESIYEYAERKEYKTVTVRSYMSKAVSKMRKYAKAHHLSEKYLIHY</sequence>
<dbReference type="RefSeq" id="WP_218322761.1">
    <property type="nucleotide sequence ID" value="NZ_JAEEGC010000134.1"/>
</dbReference>
<proteinExistence type="predicted"/>
<protein>
    <submittedName>
        <fullName evidence="1">Sigma-70 family RNA polymerase sigma factor</fullName>
    </submittedName>
</protein>
<comment type="caution">
    <text evidence="1">The sequence shown here is derived from an EMBL/GenBank/DDBJ whole genome shotgun (WGS) entry which is preliminary data.</text>
</comment>
<gene>
    <name evidence="1" type="ORF">I6U48_22690</name>
</gene>
<evidence type="ECO:0000313" key="2">
    <source>
        <dbReference type="Proteomes" id="UP000694308"/>
    </source>
</evidence>
<dbReference type="AlphaFoldDB" id="A0A949TMP8"/>